<feature type="repeat" description="TPR" evidence="3">
    <location>
        <begin position="245"/>
        <end position="278"/>
    </location>
</feature>
<evidence type="ECO:0000256" key="4">
    <source>
        <dbReference type="SAM" id="Coils"/>
    </source>
</evidence>
<dbReference type="AlphaFoldDB" id="A0A7R6SY75"/>
<organism evidence="6 7">
    <name type="scientific">Thermotomaculum hydrothermale</name>
    <dbReference type="NCBI Taxonomy" id="981385"/>
    <lineage>
        <taxon>Bacteria</taxon>
        <taxon>Pseudomonadati</taxon>
        <taxon>Acidobacteriota</taxon>
        <taxon>Holophagae</taxon>
        <taxon>Thermotomaculales</taxon>
        <taxon>Thermotomaculaceae</taxon>
        <taxon>Thermotomaculum</taxon>
    </lineage>
</organism>
<feature type="chain" id="PRO_5032266911" description="Tetratricopeptide repeat protein" evidence="5">
    <location>
        <begin position="19"/>
        <end position="336"/>
    </location>
</feature>
<keyword evidence="5" id="KW-0732">Signal</keyword>
<gene>
    <name evidence="6" type="ORF">TTHT_0694</name>
</gene>
<evidence type="ECO:0000256" key="3">
    <source>
        <dbReference type="PROSITE-ProRule" id="PRU00339"/>
    </source>
</evidence>
<keyword evidence="1" id="KW-0677">Repeat</keyword>
<keyword evidence="2 3" id="KW-0802">TPR repeat</keyword>
<dbReference type="PANTHER" id="PTHR45586:SF1">
    <property type="entry name" value="LIPOPOLYSACCHARIDE ASSEMBLY PROTEIN B"/>
    <property type="match status" value="1"/>
</dbReference>
<dbReference type="Pfam" id="PF12895">
    <property type="entry name" value="ANAPC3"/>
    <property type="match status" value="1"/>
</dbReference>
<dbReference type="Proteomes" id="UP000595564">
    <property type="component" value="Chromosome"/>
</dbReference>
<evidence type="ECO:0000256" key="5">
    <source>
        <dbReference type="SAM" id="SignalP"/>
    </source>
</evidence>
<dbReference type="SUPFAM" id="SSF48452">
    <property type="entry name" value="TPR-like"/>
    <property type="match status" value="1"/>
</dbReference>
<evidence type="ECO:0008006" key="8">
    <source>
        <dbReference type="Google" id="ProtNLM"/>
    </source>
</evidence>
<dbReference type="InterPro" id="IPR011990">
    <property type="entry name" value="TPR-like_helical_dom_sf"/>
</dbReference>
<accession>A0A7R6SY75</accession>
<keyword evidence="7" id="KW-1185">Reference proteome</keyword>
<evidence type="ECO:0000313" key="7">
    <source>
        <dbReference type="Proteomes" id="UP000595564"/>
    </source>
</evidence>
<feature type="signal peptide" evidence="5">
    <location>
        <begin position="1"/>
        <end position="18"/>
    </location>
</feature>
<evidence type="ECO:0000313" key="6">
    <source>
        <dbReference type="EMBL" id="BBB32266.1"/>
    </source>
</evidence>
<dbReference type="EMBL" id="AP017470">
    <property type="protein sequence ID" value="BBB32266.1"/>
    <property type="molecule type" value="Genomic_DNA"/>
</dbReference>
<dbReference type="Gene3D" id="1.25.40.10">
    <property type="entry name" value="Tetratricopeptide repeat domain"/>
    <property type="match status" value="3"/>
</dbReference>
<reference evidence="6 7" key="1">
    <citation type="journal article" date="2012" name="Extremophiles">
        <title>Thermotomaculum hydrothermale gen. nov., sp. nov., a novel heterotrophic thermophile within the phylum Acidobacteria from a deep-sea hydrothermal vent chimney in the Southern Okinawa Trough.</title>
        <authorList>
            <person name="Izumi H."/>
            <person name="Nunoura T."/>
            <person name="Miyazaki M."/>
            <person name="Mino S."/>
            <person name="Toki T."/>
            <person name="Takai K."/>
            <person name="Sako Y."/>
            <person name="Sawabe T."/>
            <person name="Nakagawa S."/>
        </authorList>
    </citation>
    <scope>NUCLEOTIDE SEQUENCE [LARGE SCALE GENOMIC DNA]</scope>
    <source>
        <strain evidence="6 7">AC55</strain>
    </source>
</reference>
<name>A0A7R6SY75_9BACT</name>
<keyword evidence="4" id="KW-0175">Coiled coil</keyword>
<dbReference type="SMART" id="SM00028">
    <property type="entry name" value="TPR"/>
    <property type="match status" value="5"/>
</dbReference>
<dbReference type="KEGG" id="thyd:TTHT_0694"/>
<dbReference type="PANTHER" id="PTHR45586">
    <property type="entry name" value="TPR REPEAT-CONTAINING PROTEIN PA4667"/>
    <property type="match status" value="1"/>
</dbReference>
<dbReference type="RefSeq" id="WP_201328610.1">
    <property type="nucleotide sequence ID" value="NZ_AP017470.1"/>
</dbReference>
<dbReference type="InterPro" id="IPR019734">
    <property type="entry name" value="TPR_rpt"/>
</dbReference>
<feature type="repeat" description="TPR" evidence="3">
    <location>
        <begin position="279"/>
        <end position="312"/>
    </location>
</feature>
<feature type="coiled-coil region" evidence="4">
    <location>
        <begin position="91"/>
        <end position="118"/>
    </location>
</feature>
<protein>
    <recommendedName>
        <fullName evidence="8">Tetratricopeptide repeat protein</fullName>
    </recommendedName>
</protein>
<dbReference type="InterPro" id="IPR051012">
    <property type="entry name" value="CellSynth/LPSAsmb/PSIAsmb"/>
</dbReference>
<dbReference type="Pfam" id="PF13181">
    <property type="entry name" value="TPR_8"/>
    <property type="match status" value="1"/>
</dbReference>
<sequence>MKKIVFALTILLSLNLFAGSIHQEQALTERLKTLLSEQKYPLYYSESFMALCNDWKNTNLMFFVADGYDKLGNLYREKSILLRALKLTPEDTRLKDRLNDVENRINKIEKKIEMLEQKPKDLQVYLQLAAIYIGLKDLSNARNYLSKAGKVESSRRNIIHKILYDTYTKQIEIPTKQAINMSMNALTEYENGNKEKAYSMFRDALAFSISSPFVYDNLAEMLIREKNYGGAIRALEESFELQKDASKAIDLGNLYFLMKDYNEAFNYFEQATKLNGNASEAYYNMALCLEKLGDKKGADEYYKIAFRQNPKLKELKKKGSPIFIKGIKIETGKNTK</sequence>
<evidence type="ECO:0000256" key="1">
    <source>
        <dbReference type="ARBA" id="ARBA00022737"/>
    </source>
</evidence>
<evidence type="ECO:0000256" key="2">
    <source>
        <dbReference type="ARBA" id="ARBA00022803"/>
    </source>
</evidence>
<proteinExistence type="predicted"/>
<dbReference type="PROSITE" id="PS50005">
    <property type="entry name" value="TPR"/>
    <property type="match status" value="2"/>
</dbReference>